<accession>C6VSR5</accession>
<keyword evidence="2" id="KW-0251">Elongation factor</keyword>
<dbReference type="eggNOG" id="COG0782">
    <property type="taxonomic scope" value="Bacteria"/>
</dbReference>
<protein>
    <submittedName>
        <fullName evidence="2">GreA/GreB family elongation factor</fullName>
    </submittedName>
</protein>
<dbReference type="InterPro" id="IPR023459">
    <property type="entry name" value="Tscrpt_elong_fac_GreA/B_fam"/>
</dbReference>
<sequence>MNNTLNPVILGKDDFKLLKQFAQTFPDNNSSETMSLAYELNRAVVVEDNELPAGSIRLNSYVKVRETTTNKEMAFSIVMPKDADIAKQRISILTPMGAALIGLCKGETVEWKMPAGIRRFKILDVWYDQEQKNS</sequence>
<reference evidence="2 3" key="1">
    <citation type="journal article" date="2009" name="Stand. Genomic Sci.">
        <title>Complete genome sequence of Dyadobacter fermentans type strain (NS114).</title>
        <authorList>
            <person name="Lang E."/>
            <person name="Lapidus A."/>
            <person name="Chertkov O."/>
            <person name="Brettin T."/>
            <person name="Detter J.C."/>
            <person name="Han C."/>
            <person name="Copeland A."/>
            <person name="Glavina Del Rio T."/>
            <person name="Nolan M."/>
            <person name="Chen F."/>
            <person name="Lucas S."/>
            <person name="Tice H."/>
            <person name="Cheng J.F."/>
            <person name="Land M."/>
            <person name="Hauser L."/>
            <person name="Chang Y.J."/>
            <person name="Jeffries C.D."/>
            <person name="Kopitz M."/>
            <person name="Bruce D."/>
            <person name="Goodwin L."/>
            <person name="Pitluck S."/>
            <person name="Ovchinnikova G."/>
            <person name="Pati A."/>
            <person name="Ivanova N."/>
            <person name="Mavrommatis K."/>
            <person name="Chen A."/>
            <person name="Palaniappan K."/>
            <person name="Chain P."/>
            <person name="Bristow J."/>
            <person name="Eisen J.A."/>
            <person name="Markowitz V."/>
            <person name="Hugenholtz P."/>
            <person name="Goker M."/>
            <person name="Rohde M."/>
            <person name="Kyrpides N.C."/>
            <person name="Klenk H.P."/>
        </authorList>
    </citation>
    <scope>NUCLEOTIDE SEQUENCE [LARGE SCALE GENOMIC DNA]</scope>
    <source>
        <strain evidence="3">ATCC 700827 / DSM 18053 / CIP 107007 / KCTC 52180 / NS114</strain>
    </source>
</reference>
<evidence type="ECO:0000313" key="2">
    <source>
        <dbReference type="EMBL" id="ACT92887.1"/>
    </source>
</evidence>
<feature type="domain" description="Transcription elongation factor GreA/GreB C-terminal" evidence="1">
    <location>
        <begin position="52"/>
        <end position="127"/>
    </location>
</feature>
<dbReference type="STRING" id="471854.Dfer_1645"/>
<dbReference type="KEGG" id="dfe:Dfer_1645"/>
<organism evidence="2 3">
    <name type="scientific">Dyadobacter fermentans (strain ATCC 700827 / DSM 18053 / CIP 107007 / KCTC 52180 / NS114)</name>
    <dbReference type="NCBI Taxonomy" id="471854"/>
    <lineage>
        <taxon>Bacteria</taxon>
        <taxon>Pseudomonadati</taxon>
        <taxon>Bacteroidota</taxon>
        <taxon>Cytophagia</taxon>
        <taxon>Cytophagales</taxon>
        <taxon>Spirosomataceae</taxon>
        <taxon>Dyadobacter</taxon>
    </lineage>
</organism>
<dbReference type="GO" id="GO:0070063">
    <property type="term" value="F:RNA polymerase binding"/>
    <property type="evidence" value="ECO:0007669"/>
    <property type="project" value="InterPro"/>
</dbReference>
<dbReference type="EMBL" id="CP001619">
    <property type="protein sequence ID" value="ACT92887.1"/>
    <property type="molecule type" value="Genomic_DNA"/>
</dbReference>
<name>C6VSR5_DYAFD</name>
<evidence type="ECO:0000313" key="3">
    <source>
        <dbReference type="Proteomes" id="UP000002011"/>
    </source>
</evidence>
<dbReference type="Pfam" id="PF01272">
    <property type="entry name" value="GreA_GreB"/>
    <property type="match status" value="1"/>
</dbReference>
<dbReference type="PANTHER" id="PTHR30437:SF5">
    <property type="entry name" value="REGULATOR OF NUCLEOSIDE DIPHOSPHATE KINASE"/>
    <property type="match status" value="1"/>
</dbReference>
<keyword evidence="3" id="KW-1185">Reference proteome</keyword>
<dbReference type="PANTHER" id="PTHR30437">
    <property type="entry name" value="TRANSCRIPTION ELONGATION FACTOR GREA"/>
    <property type="match status" value="1"/>
</dbReference>
<dbReference type="GO" id="GO:0006354">
    <property type="term" value="P:DNA-templated transcription elongation"/>
    <property type="evidence" value="ECO:0007669"/>
    <property type="project" value="TreeGrafter"/>
</dbReference>
<dbReference type="Gene3D" id="3.10.50.30">
    <property type="entry name" value="Transcription elongation factor, GreA/GreB, C-terminal domain"/>
    <property type="match status" value="1"/>
</dbReference>
<dbReference type="OrthoDB" id="192847at2"/>
<dbReference type="GO" id="GO:0003746">
    <property type="term" value="F:translation elongation factor activity"/>
    <property type="evidence" value="ECO:0007669"/>
    <property type="project" value="UniProtKB-KW"/>
</dbReference>
<dbReference type="RefSeq" id="WP_015811141.1">
    <property type="nucleotide sequence ID" value="NC_013037.1"/>
</dbReference>
<dbReference type="GO" id="GO:0032784">
    <property type="term" value="P:regulation of DNA-templated transcription elongation"/>
    <property type="evidence" value="ECO:0007669"/>
    <property type="project" value="InterPro"/>
</dbReference>
<dbReference type="GO" id="GO:0003677">
    <property type="term" value="F:DNA binding"/>
    <property type="evidence" value="ECO:0007669"/>
    <property type="project" value="InterPro"/>
</dbReference>
<dbReference type="SUPFAM" id="SSF54534">
    <property type="entry name" value="FKBP-like"/>
    <property type="match status" value="1"/>
</dbReference>
<dbReference type="HOGENOM" id="CLU_120358_0_1_10"/>
<keyword evidence="2" id="KW-0648">Protein biosynthesis</keyword>
<proteinExistence type="predicted"/>
<dbReference type="InterPro" id="IPR036953">
    <property type="entry name" value="GreA/GreB_C_sf"/>
</dbReference>
<gene>
    <name evidence="2" type="ordered locus">Dfer_1645</name>
</gene>
<evidence type="ECO:0000259" key="1">
    <source>
        <dbReference type="Pfam" id="PF01272"/>
    </source>
</evidence>
<dbReference type="AlphaFoldDB" id="C6VSR5"/>
<dbReference type="Proteomes" id="UP000002011">
    <property type="component" value="Chromosome"/>
</dbReference>
<dbReference type="InterPro" id="IPR001437">
    <property type="entry name" value="Tscrpt_elong_fac_GreA/B_C"/>
</dbReference>